<feature type="transmembrane region" description="Helical" evidence="1">
    <location>
        <begin position="50"/>
        <end position="73"/>
    </location>
</feature>
<accession>A0A0C5BGK6</accession>
<keyword evidence="1" id="KW-0472">Membrane</keyword>
<keyword evidence="1" id="KW-1133">Transmembrane helix</keyword>
<dbReference type="GeneID" id="93667546"/>
<reference evidence="2 3" key="1">
    <citation type="submission" date="2015-04" db="EMBL/GenBank/DDBJ databases">
        <title>Draft genome sequence of Rathayibacter toxicus strain FH-142 (AKA 70134 or CS 32), a Western Australian isolate.</title>
        <authorList>
            <consortium name="Consortium for Microbial Forensics and Genomics (microFORGE)"/>
            <person name="Knight B.M."/>
            <person name="Roberts D.P."/>
            <person name="Lin D."/>
            <person name="Hari K."/>
            <person name="Fletcher J."/>
            <person name="Melcher U."/>
            <person name="Blagden T."/>
            <person name="Luster D.G."/>
            <person name="Sechler A.J."/>
            <person name="Schneider W.L."/>
            <person name="Winegar R.A."/>
        </authorList>
    </citation>
    <scope>NUCLEOTIDE SEQUENCE [LARGE SCALE GENOMIC DNA]</scope>
    <source>
        <strain evidence="2 3">FH142</strain>
    </source>
</reference>
<dbReference type="RefSeq" id="WP_042733947.1">
    <property type="nucleotide sequence ID" value="NZ_CP010848.1"/>
</dbReference>
<dbReference type="Proteomes" id="UP000052979">
    <property type="component" value="Unassembled WGS sequence"/>
</dbReference>
<keyword evidence="1" id="KW-0812">Transmembrane</keyword>
<organism evidence="2 3">
    <name type="scientific">Rathayibacter toxicus</name>
    <dbReference type="NCBI Taxonomy" id="145458"/>
    <lineage>
        <taxon>Bacteria</taxon>
        <taxon>Bacillati</taxon>
        <taxon>Actinomycetota</taxon>
        <taxon>Actinomycetes</taxon>
        <taxon>Micrococcales</taxon>
        <taxon>Microbacteriaceae</taxon>
        <taxon>Rathayibacter</taxon>
    </lineage>
</organism>
<sequence>MEASAARLLGDTADAEPIPDAELELIRLLAHDAGHRIVSRQFWVALWPPVIIVTSFASAVMAVMITTSLSLIAPATDFRWIIS</sequence>
<dbReference type="KEGG" id="rtx:TI83_04080"/>
<dbReference type="KEGG" id="rtc:APU90_02390"/>
<comment type="caution">
    <text evidence="2">The sequence shown here is derived from an EMBL/GenBank/DDBJ whole genome shotgun (WGS) entry which is preliminary data.</text>
</comment>
<dbReference type="EMBL" id="LBFI01000024">
    <property type="protein sequence ID" value="KKM46388.1"/>
    <property type="molecule type" value="Genomic_DNA"/>
</dbReference>
<evidence type="ECO:0000256" key="1">
    <source>
        <dbReference type="SAM" id="Phobius"/>
    </source>
</evidence>
<name>A0A0C5BGK6_9MICO</name>
<protein>
    <submittedName>
        <fullName evidence="2">Uncharacterized protein</fullName>
    </submittedName>
</protein>
<proteinExistence type="predicted"/>
<evidence type="ECO:0000313" key="3">
    <source>
        <dbReference type="Proteomes" id="UP000052979"/>
    </source>
</evidence>
<gene>
    <name evidence="2" type="ORF">VT73_05115</name>
</gene>
<dbReference type="AlphaFoldDB" id="A0A0C5BGK6"/>
<keyword evidence="3" id="KW-1185">Reference proteome</keyword>
<dbReference type="STRING" id="145458.APU90_02390"/>
<evidence type="ECO:0000313" key="2">
    <source>
        <dbReference type="EMBL" id="KKM46388.1"/>
    </source>
</evidence>